<reference evidence="1 2" key="1">
    <citation type="submission" date="2022-03" db="EMBL/GenBank/DDBJ databases">
        <authorList>
            <person name="Macdonald S."/>
            <person name="Ahmed S."/>
            <person name="Newling K."/>
        </authorList>
    </citation>
    <scope>NUCLEOTIDE SEQUENCE [LARGE SCALE GENOMIC DNA]</scope>
</reference>
<sequence length="102" mass="11533">MGVAIALEVHLKEPLAWDGVIFVAPMCKISKDVKHSKHCFPNQKIFPKKDMRELFFRDSTKRKLNGNECALTSSPLPMTLEFKPSMAVKSSNPRSQDSEPML</sequence>
<comment type="caution">
    <text evidence="1">The sequence shown here is derived from an EMBL/GenBank/DDBJ whole genome shotgun (WGS) entry which is preliminary data.</text>
</comment>
<organism evidence="1 2">
    <name type="scientific">Eruca vesicaria subsp. sativa</name>
    <name type="common">Garden rocket</name>
    <name type="synonym">Eruca sativa</name>
    <dbReference type="NCBI Taxonomy" id="29727"/>
    <lineage>
        <taxon>Eukaryota</taxon>
        <taxon>Viridiplantae</taxon>
        <taxon>Streptophyta</taxon>
        <taxon>Embryophyta</taxon>
        <taxon>Tracheophyta</taxon>
        <taxon>Spermatophyta</taxon>
        <taxon>Magnoliopsida</taxon>
        <taxon>eudicotyledons</taxon>
        <taxon>Gunneridae</taxon>
        <taxon>Pentapetalae</taxon>
        <taxon>rosids</taxon>
        <taxon>malvids</taxon>
        <taxon>Brassicales</taxon>
        <taxon>Brassicaceae</taxon>
        <taxon>Brassiceae</taxon>
        <taxon>Eruca</taxon>
    </lineage>
</organism>
<name>A0ABC8JBE2_ERUVS</name>
<keyword evidence="2" id="KW-1185">Reference proteome</keyword>
<evidence type="ECO:0000313" key="2">
    <source>
        <dbReference type="Proteomes" id="UP001642260"/>
    </source>
</evidence>
<dbReference type="AlphaFoldDB" id="A0ABC8JBE2"/>
<accession>A0ABC8JBE2</accession>
<dbReference type="Proteomes" id="UP001642260">
    <property type="component" value="Unassembled WGS sequence"/>
</dbReference>
<dbReference type="EMBL" id="CAKOAT010093599">
    <property type="protein sequence ID" value="CAH8320528.1"/>
    <property type="molecule type" value="Genomic_DNA"/>
</dbReference>
<gene>
    <name evidence="1" type="ORF">ERUC_LOCUS9079</name>
</gene>
<protein>
    <submittedName>
        <fullName evidence="1">Uncharacterized protein</fullName>
    </submittedName>
</protein>
<evidence type="ECO:0000313" key="1">
    <source>
        <dbReference type="EMBL" id="CAH8320528.1"/>
    </source>
</evidence>
<proteinExistence type="predicted"/>